<dbReference type="RefSeq" id="WP_134456283.1">
    <property type="nucleotide sequence ID" value="NZ_JBHMFL010000046.1"/>
</dbReference>
<reference evidence="2 3" key="1">
    <citation type="submission" date="2019-03" db="EMBL/GenBank/DDBJ databases">
        <title>Complete Genome Sequence of Paraburkholderia dipogonis ICMP 19430T, a Nitrogen-fixing Symbiont of the South African Invasive Legume Dipogon lignosus in New Zealand.</title>
        <authorList>
            <person name="De Meyer S.E."/>
        </authorList>
    </citation>
    <scope>NUCLEOTIDE SEQUENCE [LARGE SCALE GENOMIC DNA]</scope>
    <source>
        <strain evidence="2 3">ICMP 19430</strain>
    </source>
</reference>
<name>A0A4Y8N4B2_9BURK</name>
<gene>
    <name evidence="2" type="ORF">E2553_05055</name>
</gene>
<dbReference type="AlphaFoldDB" id="A0A4Y8N4B2"/>
<feature type="transmembrane region" description="Helical" evidence="1">
    <location>
        <begin position="206"/>
        <end position="225"/>
    </location>
</feature>
<protein>
    <submittedName>
        <fullName evidence="2">Uncharacterized protein</fullName>
    </submittedName>
</protein>
<keyword evidence="1" id="KW-0812">Transmembrane</keyword>
<comment type="caution">
    <text evidence="2">The sequence shown here is derived from an EMBL/GenBank/DDBJ whole genome shotgun (WGS) entry which is preliminary data.</text>
</comment>
<feature type="transmembrane region" description="Helical" evidence="1">
    <location>
        <begin position="12"/>
        <end position="34"/>
    </location>
</feature>
<feature type="transmembrane region" description="Helical" evidence="1">
    <location>
        <begin position="237"/>
        <end position="260"/>
    </location>
</feature>
<keyword evidence="1" id="KW-0472">Membrane</keyword>
<keyword evidence="1" id="KW-1133">Transmembrane helix</keyword>
<evidence type="ECO:0000313" key="2">
    <source>
        <dbReference type="EMBL" id="TFE44451.1"/>
    </source>
</evidence>
<organism evidence="2 3">
    <name type="scientific">Paraburkholderia dipogonis</name>
    <dbReference type="NCBI Taxonomy" id="1211383"/>
    <lineage>
        <taxon>Bacteria</taxon>
        <taxon>Pseudomonadati</taxon>
        <taxon>Pseudomonadota</taxon>
        <taxon>Betaproteobacteria</taxon>
        <taxon>Burkholderiales</taxon>
        <taxon>Burkholderiaceae</taxon>
        <taxon>Paraburkholderia</taxon>
    </lineage>
</organism>
<dbReference type="GeneID" id="97305486"/>
<sequence>MEPLKSALDLLAPGWVGSIIGIVGVVAAVITYFLTRQRSRFAYRTSGERLLGLTTEGLPPDITVQYRGQEIPRLTRTLVVFWNDGEKSVSGEDVVGSDPLRLRFADDARVLAATVLKQARNVCQVQARHNLAEPTDVEITFAFLDKNDGAVVEVLHTGKEREAAFLGTIKGFPKGLHDLGRLTWQLRSRALRSRSALSIILEPRKFGLLMAGVGLGIAALGIFAPPRRLEEMSAIPVRGPVFIVAIGGIYFLLGFAFLFLTRRRYPKAIHIDELD</sequence>
<dbReference type="Proteomes" id="UP000297385">
    <property type="component" value="Unassembled WGS sequence"/>
</dbReference>
<evidence type="ECO:0000256" key="1">
    <source>
        <dbReference type="SAM" id="Phobius"/>
    </source>
</evidence>
<accession>A0A4Y8N4B2</accession>
<dbReference type="EMBL" id="SNVI01000001">
    <property type="protein sequence ID" value="TFE44451.1"/>
    <property type="molecule type" value="Genomic_DNA"/>
</dbReference>
<proteinExistence type="predicted"/>
<evidence type="ECO:0000313" key="3">
    <source>
        <dbReference type="Proteomes" id="UP000297385"/>
    </source>
</evidence>